<evidence type="ECO:0000313" key="2">
    <source>
        <dbReference type="Proteomes" id="UP000321595"/>
    </source>
</evidence>
<accession>A0A5B8XJK6</accession>
<evidence type="ECO:0000313" key="1">
    <source>
        <dbReference type="EMBL" id="QED25950.1"/>
    </source>
</evidence>
<dbReference type="SUPFAM" id="SSF55961">
    <property type="entry name" value="Bet v1-like"/>
    <property type="match status" value="1"/>
</dbReference>
<keyword evidence="2" id="KW-1185">Reference proteome</keyword>
<gene>
    <name evidence="1" type="ORF">FRD01_01470</name>
</gene>
<evidence type="ECO:0008006" key="3">
    <source>
        <dbReference type="Google" id="ProtNLM"/>
    </source>
</evidence>
<dbReference type="AlphaFoldDB" id="A0A5B8XJK6"/>
<reference evidence="1 2" key="1">
    <citation type="submission" date="2019-08" db="EMBL/GenBank/DDBJ databases">
        <authorList>
            <person name="Liang Q."/>
        </authorList>
    </citation>
    <scope>NUCLEOTIDE SEQUENCE [LARGE SCALE GENOMIC DNA]</scope>
    <source>
        <strain evidence="1 2">V1718</strain>
    </source>
</reference>
<dbReference type="KEGG" id="bbae:FRD01_01470"/>
<dbReference type="InterPro" id="IPR023393">
    <property type="entry name" value="START-like_dom_sf"/>
</dbReference>
<name>A0A5B8XJK6_9DELT</name>
<dbReference type="Proteomes" id="UP000321595">
    <property type="component" value="Chromosome"/>
</dbReference>
<proteinExistence type="predicted"/>
<dbReference type="OrthoDB" id="5507072at2"/>
<dbReference type="RefSeq" id="WP_146956967.1">
    <property type="nucleotide sequence ID" value="NZ_CP042467.1"/>
</dbReference>
<organism evidence="1 2">
    <name type="scientific">Microvenator marinus</name>
    <dbReference type="NCBI Taxonomy" id="2600177"/>
    <lineage>
        <taxon>Bacteria</taxon>
        <taxon>Deltaproteobacteria</taxon>
        <taxon>Bradymonadales</taxon>
        <taxon>Microvenatoraceae</taxon>
        <taxon>Microvenator</taxon>
    </lineage>
</organism>
<dbReference type="Gene3D" id="3.30.530.20">
    <property type="match status" value="1"/>
</dbReference>
<sequence>MRDFFFNPERFKEAMSQLESGTQERPDVWRWVLIPKTELGITFQGDYTVEYSPETSRSSWRTLEGNMRSSGEVVVRERESGVEVEYNETLEVSLPVPKIMAKAFGPIVSREVRHGVGDFLDRAAQLLAT</sequence>
<dbReference type="EMBL" id="CP042467">
    <property type="protein sequence ID" value="QED25950.1"/>
    <property type="molecule type" value="Genomic_DNA"/>
</dbReference>
<protein>
    <recommendedName>
        <fullName evidence="3">Polyketide cyclase / dehydrase and lipid transport</fullName>
    </recommendedName>
</protein>